<feature type="transmembrane region" description="Helical" evidence="13">
    <location>
        <begin position="157"/>
        <end position="175"/>
    </location>
</feature>
<evidence type="ECO:0000256" key="2">
    <source>
        <dbReference type="ARBA" id="ARBA00007019"/>
    </source>
</evidence>
<dbReference type="InterPro" id="IPR053951">
    <property type="entry name" value="K_trans_N"/>
</dbReference>
<comment type="catalytic activity">
    <reaction evidence="13">
        <text>K(+)(in) + H(+)(in) = K(+)(out) + H(+)(out)</text>
        <dbReference type="Rhea" id="RHEA:28490"/>
        <dbReference type="ChEBI" id="CHEBI:15378"/>
        <dbReference type="ChEBI" id="CHEBI:29103"/>
    </reaction>
</comment>
<evidence type="ECO:0000256" key="6">
    <source>
        <dbReference type="ARBA" id="ARBA00022538"/>
    </source>
</evidence>
<evidence type="ECO:0000256" key="1">
    <source>
        <dbReference type="ARBA" id="ARBA00004141"/>
    </source>
</evidence>
<organism evidence="16 17">
    <name type="scientific">Devosia enhydra</name>
    <dbReference type="NCBI Taxonomy" id="665118"/>
    <lineage>
        <taxon>Bacteria</taxon>
        <taxon>Pseudomonadati</taxon>
        <taxon>Pseudomonadota</taxon>
        <taxon>Alphaproteobacteria</taxon>
        <taxon>Hyphomicrobiales</taxon>
        <taxon>Devosiaceae</taxon>
        <taxon>Devosia</taxon>
    </lineage>
</organism>
<comment type="subcellular location">
    <subcellularLocation>
        <location evidence="13">Cell membrane</location>
        <topology evidence="13">Multi-pass membrane protein</topology>
    </subcellularLocation>
    <subcellularLocation>
        <location evidence="1">Membrane</location>
        <topology evidence="1">Multi-pass membrane protein</topology>
    </subcellularLocation>
</comment>
<dbReference type="PANTHER" id="PTHR30540:SF79">
    <property type="entry name" value="LOW AFFINITY POTASSIUM TRANSPORT SYSTEM PROTEIN KUP"/>
    <property type="match status" value="1"/>
</dbReference>
<evidence type="ECO:0000256" key="4">
    <source>
        <dbReference type="ARBA" id="ARBA00022475"/>
    </source>
</evidence>
<feature type="transmembrane region" description="Helical" evidence="13">
    <location>
        <begin position="116"/>
        <end position="137"/>
    </location>
</feature>
<evidence type="ECO:0000256" key="12">
    <source>
        <dbReference type="ARBA" id="ARBA00023136"/>
    </source>
</evidence>
<dbReference type="RefSeq" id="WP_072339974.1">
    <property type="nucleotide sequence ID" value="NZ_FPKU01000001.1"/>
</dbReference>
<comment type="function">
    <text evidence="13">Transport of potassium into the cell. Likely operates as a K(+):H(+) symporter.</text>
</comment>
<accession>A0A1K2HVM6</accession>
<dbReference type="PANTHER" id="PTHR30540">
    <property type="entry name" value="OSMOTIC STRESS POTASSIUM TRANSPORTER"/>
    <property type="match status" value="1"/>
</dbReference>
<dbReference type="Pfam" id="PF02705">
    <property type="entry name" value="K_trans"/>
    <property type="match status" value="1"/>
</dbReference>
<keyword evidence="4 13" id="KW-1003">Cell membrane</keyword>
<feature type="domain" description="K+ potassium transporter integral membrane" evidence="14">
    <location>
        <begin position="30"/>
        <end position="481"/>
    </location>
</feature>
<evidence type="ECO:0000256" key="10">
    <source>
        <dbReference type="ARBA" id="ARBA00022989"/>
    </source>
</evidence>
<feature type="transmembrane region" description="Helical" evidence="13">
    <location>
        <begin position="385"/>
        <end position="405"/>
    </location>
</feature>
<dbReference type="OrthoDB" id="9805577at2"/>
<keyword evidence="5" id="KW-0997">Cell inner membrane</keyword>
<dbReference type="Proteomes" id="UP000183447">
    <property type="component" value="Unassembled WGS sequence"/>
</dbReference>
<reference evidence="16 17" key="1">
    <citation type="submission" date="2016-11" db="EMBL/GenBank/DDBJ databases">
        <authorList>
            <person name="Jaros S."/>
            <person name="Januszkiewicz K."/>
            <person name="Wedrychowicz H."/>
        </authorList>
    </citation>
    <scope>NUCLEOTIDE SEQUENCE [LARGE SCALE GENOMIC DNA]</scope>
    <source>
        <strain evidence="16 17">ATCC 23634</strain>
    </source>
</reference>
<keyword evidence="7 13" id="KW-0812">Transmembrane</keyword>
<keyword evidence="12 13" id="KW-0472">Membrane</keyword>
<evidence type="ECO:0000256" key="5">
    <source>
        <dbReference type="ARBA" id="ARBA00022519"/>
    </source>
</evidence>
<feature type="transmembrane region" description="Helical" evidence="13">
    <location>
        <begin position="187"/>
        <end position="208"/>
    </location>
</feature>
<evidence type="ECO:0000256" key="13">
    <source>
        <dbReference type="HAMAP-Rule" id="MF_01522"/>
    </source>
</evidence>
<keyword evidence="3 13" id="KW-0813">Transport</keyword>
<dbReference type="GO" id="GO:0005886">
    <property type="term" value="C:plasma membrane"/>
    <property type="evidence" value="ECO:0007669"/>
    <property type="project" value="UniProtKB-SubCell"/>
</dbReference>
<feature type="transmembrane region" description="Helical" evidence="13">
    <location>
        <begin position="28"/>
        <end position="48"/>
    </location>
</feature>
<gene>
    <name evidence="13" type="primary">kup</name>
    <name evidence="16" type="ORF">SAMN02983003_1273</name>
</gene>
<feature type="domain" description="K+ potassium transporter C-terminal" evidence="15">
    <location>
        <begin position="493"/>
        <end position="641"/>
    </location>
</feature>
<keyword evidence="8 13" id="KW-0769">Symport</keyword>
<evidence type="ECO:0000256" key="7">
    <source>
        <dbReference type="ARBA" id="ARBA00022692"/>
    </source>
</evidence>
<feature type="transmembrane region" description="Helical" evidence="13">
    <location>
        <begin position="361"/>
        <end position="379"/>
    </location>
</feature>
<keyword evidence="10 13" id="KW-1133">Transmembrane helix</keyword>
<keyword evidence="11 13" id="KW-0406">Ion transport</keyword>
<comment type="similarity">
    <text evidence="2 13">Belongs to the HAK/KUP transporter (TC 2.A.72) family.</text>
</comment>
<feature type="transmembrane region" description="Helical" evidence="13">
    <location>
        <begin position="442"/>
        <end position="462"/>
    </location>
</feature>
<evidence type="ECO:0000259" key="15">
    <source>
        <dbReference type="Pfam" id="PF22776"/>
    </source>
</evidence>
<evidence type="ECO:0000256" key="8">
    <source>
        <dbReference type="ARBA" id="ARBA00022847"/>
    </source>
</evidence>
<protein>
    <recommendedName>
        <fullName evidence="13">Probable potassium transport system protein Kup</fullName>
    </recommendedName>
</protein>
<dbReference type="GO" id="GO:0015079">
    <property type="term" value="F:potassium ion transmembrane transporter activity"/>
    <property type="evidence" value="ECO:0007669"/>
    <property type="project" value="UniProtKB-UniRule"/>
</dbReference>
<evidence type="ECO:0000259" key="14">
    <source>
        <dbReference type="Pfam" id="PF02705"/>
    </source>
</evidence>
<feature type="transmembrane region" description="Helical" evidence="13">
    <location>
        <begin position="231"/>
        <end position="250"/>
    </location>
</feature>
<dbReference type="AlphaFoldDB" id="A0A1K2HVM6"/>
<name>A0A1K2HVM6_9HYPH</name>
<evidence type="ECO:0000313" key="17">
    <source>
        <dbReference type="Proteomes" id="UP000183447"/>
    </source>
</evidence>
<feature type="transmembrane region" description="Helical" evidence="13">
    <location>
        <begin position="68"/>
        <end position="89"/>
    </location>
</feature>
<dbReference type="InterPro" id="IPR023051">
    <property type="entry name" value="Kup"/>
</dbReference>
<evidence type="ECO:0000313" key="16">
    <source>
        <dbReference type="EMBL" id="SFZ82782.1"/>
    </source>
</evidence>
<dbReference type="STRING" id="665118.SAMN02983003_1273"/>
<feature type="transmembrane region" description="Helical" evidence="13">
    <location>
        <begin position="417"/>
        <end position="436"/>
    </location>
</feature>
<sequence length="642" mass="69759">MTQTKTPGETAGVVATGQSSHKSNEFRMLVLGALGVVYGDIGTSPIYAFRQALSVRPGGPQANFEAEVLGLLSLIIWALTITVTVKYIFFVTRADNKGEGGTLSLMSLAASSFAKAPGWIIAIGVVGAALFFGDAIITPAISVLSAVEGVTVVAPDLERWVVPVTFVIIIGVFMVQRFGTAGVSKVFGPVTAVWFLVMGVVGLSHIVVNPQVLLALNPAYGILFLATHPDLAALVLGAVFLAVTGVEGLYVDLGHFGRKPIVTAWFIMVFPCLLLNYFGQGAYVLSHEPGSVDHPFFEMVPAWGLIPMIGLATCATIIASQAVITGAYSLTQQAIALNLLPRMTVLHTSETQSGQIYMPQVNVFLMIFVLLLVVSFGSSGELSNAYGIAVSGVMLVTVVLLGIVMWRVWKWHPIATLMVMTPFLLIDLGFFAANVTKLFQGGWVPAAVAVVLATLMSTWMSGRRRLAEKTRREEVPLEFLVENLAKKRPTVVPGTAIFLTSDIEGAPTALLHSLKHYKVLHEQNVILTVLTSSAPRVPDDEKVLIDAYNDLFYRVIITFGYMETPNIPKALGLARKLGWKFDIMSTSFFLSRRSLKPSHKRGLIRYWQDKMFMRLARNATDATEYFHIPTGRVVEIGTQVIL</sequence>
<dbReference type="InterPro" id="IPR053952">
    <property type="entry name" value="K_trans_C"/>
</dbReference>
<evidence type="ECO:0000256" key="11">
    <source>
        <dbReference type="ARBA" id="ARBA00023065"/>
    </source>
</evidence>
<dbReference type="InterPro" id="IPR003855">
    <property type="entry name" value="K+_transporter"/>
</dbReference>
<feature type="transmembrane region" description="Helical" evidence="13">
    <location>
        <begin position="305"/>
        <end position="330"/>
    </location>
</feature>
<dbReference type="GO" id="GO:0015293">
    <property type="term" value="F:symporter activity"/>
    <property type="evidence" value="ECO:0007669"/>
    <property type="project" value="UniProtKB-UniRule"/>
</dbReference>
<dbReference type="Pfam" id="PF22776">
    <property type="entry name" value="K_trans_C"/>
    <property type="match status" value="1"/>
</dbReference>
<evidence type="ECO:0000256" key="9">
    <source>
        <dbReference type="ARBA" id="ARBA00022958"/>
    </source>
</evidence>
<keyword evidence="9 13" id="KW-0630">Potassium</keyword>
<proteinExistence type="inferred from homology"/>
<dbReference type="HAMAP" id="MF_01522">
    <property type="entry name" value="Kup"/>
    <property type="match status" value="1"/>
</dbReference>
<evidence type="ECO:0000256" key="3">
    <source>
        <dbReference type="ARBA" id="ARBA00022448"/>
    </source>
</evidence>
<keyword evidence="6 13" id="KW-0633">Potassium transport</keyword>
<dbReference type="EMBL" id="FPKU01000001">
    <property type="protein sequence ID" value="SFZ82782.1"/>
    <property type="molecule type" value="Genomic_DNA"/>
</dbReference>
<feature type="transmembrane region" description="Helical" evidence="13">
    <location>
        <begin position="262"/>
        <end position="285"/>
    </location>
</feature>
<keyword evidence="17" id="KW-1185">Reference proteome</keyword>